<comment type="caution">
    <text evidence="2">The sequence shown here is derived from an EMBL/GenBank/DDBJ whole genome shotgun (WGS) entry which is preliminary data.</text>
</comment>
<keyword evidence="1" id="KW-0378">Hydrolase</keyword>
<accession>A0ABW6SI29</accession>
<evidence type="ECO:0008006" key="4">
    <source>
        <dbReference type="Google" id="ProtNLM"/>
    </source>
</evidence>
<evidence type="ECO:0000256" key="1">
    <source>
        <dbReference type="ARBA" id="ARBA00022801"/>
    </source>
</evidence>
<dbReference type="PROSITE" id="PS00758">
    <property type="entry name" value="ARGE_DAPE_CPG2_1"/>
    <property type="match status" value="1"/>
</dbReference>
<organism evidence="2 3">
    <name type="scientific">Microtetraspora malaysiensis</name>
    <dbReference type="NCBI Taxonomy" id="161358"/>
    <lineage>
        <taxon>Bacteria</taxon>
        <taxon>Bacillati</taxon>
        <taxon>Actinomycetota</taxon>
        <taxon>Actinomycetes</taxon>
        <taxon>Streptosporangiales</taxon>
        <taxon>Streptosporangiaceae</taxon>
        <taxon>Microtetraspora</taxon>
    </lineage>
</organism>
<dbReference type="InterPro" id="IPR001261">
    <property type="entry name" value="ArgE/DapE_CS"/>
</dbReference>
<evidence type="ECO:0000313" key="3">
    <source>
        <dbReference type="Proteomes" id="UP001602013"/>
    </source>
</evidence>
<dbReference type="Proteomes" id="UP001602013">
    <property type="component" value="Unassembled WGS sequence"/>
</dbReference>
<evidence type="ECO:0000313" key="2">
    <source>
        <dbReference type="EMBL" id="MFF3664601.1"/>
    </source>
</evidence>
<dbReference type="RefSeq" id="WP_387408691.1">
    <property type="nucleotide sequence ID" value="NZ_JBIASD010000002.1"/>
</dbReference>
<proteinExistence type="predicted"/>
<keyword evidence="3" id="KW-1185">Reference proteome</keyword>
<name>A0ABW6SI29_9ACTN</name>
<gene>
    <name evidence="2" type="ORF">ACFYXI_03320</name>
</gene>
<dbReference type="Gene3D" id="3.40.630.10">
    <property type="entry name" value="Zn peptidases"/>
    <property type="match status" value="2"/>
</dbReference>
<dbReference type="SUPFAM" id="SSF53187">
    <property type="entry name" value="Zn-dependent exopeptidases"/>
    <property type="match status" value="1"/>
</dbReference>
<reference evidence="2 3" key="1">
    <citation type="submission" date="2024-10" db="EMBL/GenBank/DDBJ databases">
        <title>The Natural Products Discovery Center: Release of the First 8490 Sequenced Strains for Exploring Actinobacteria Biosynthetic Diversity.</title>
        <authorList>
            <person name="Kalkreuter E."/>
            <person name="Kautsar S.A."/>
            <person name="Yang D."/>
            <person name="Bader C.D."/>
            <person name="Teijaro C.N."/>
            <person name="Fluegel L."/>
            <person name="Davis C.M."/>
            <person name="Simpson J.R."/>
            <person name="Lauterbach L."/>
            <person name="Steele A.D."/>
            <person name="Gui C."/>
            <person name="Meng S."/>
            <person name="Li G."/>
            <person name="Viehrig K."/>
            <person name="Ye F."/>
            <person name="Su P."/>
            <person name="Kiefer A.F."/>
            <person name="Nichols A."/>
            <person name="Cepeda A.J."/>
            <person name="Yan W."/>
            <person name="Fan B."/>
            <person name="Jiang Y."/>
            <person name="Adhikari A."/>
            <person name="Zheng C.-J."/>
            <person name="Schuster L."/>
            <person name="Cowan T.M."/>
            <person name="Smanski M.J."/>
            <person name="Chevrette M.G."/>
            <person name="De Carvalho L.P.S."/>
            <person name="Shen B."/>
        </authorList>
    </citation>
    <scope>NUCLEOTIDE SEQUENCE [LARGE SCALE GENOMIC DNA]</scope>
    <source>
        <strain evidence="2 3">NPDC002173</strain>
    </source>
</reference>
<dbReference type="EMBL" id="JBIASD010000002">
    <property type="protein sequence ID" value="MFF3664601.1"/>
    <property type="molecule type" value="Genomic_DNA"/>
</dbReference>
<protein>
    <recommendedName>
        <fullName evidence="4">M20/M25/M40 family metallo-hydrolase</fullName>
    </recommendedName>
</protein>
<sequence length="457" mass="46956">MTTDPLEGLRSAAHGAIDGERIVEAMRLLAAGPSPRGAERAAADRLAEWARTRWPQISWRRDAIGAAGANLVATSAQGDADRPRDVPGARALRGAPGGGELLLYSHLDTSLPGDPERDRWTTGVDTAPAPLTVDRESGTLAGFGLGVARAPAAAVLAGYAAAVTALRNAGVPHRLTLLLAGGGTHASPFAATPESAAPVGVEEYLRSGPRPDAAVVAKCGPPGILYEEPGAAFVRVRLGTGYRPVLARDAAPPAGGLIAHLGEVIGVLERWRERHVAARAGVGGQIAAEAGIGAVRGGLAAKPDLLPGVVELHLYLVTVPGDDVARIAADIRAALETGLRGGPLEGCALSVAARTAHPSGATPPDAPVVRHAAAAWSREHGVAPPPISGWKGSTDGVVLRGHGVPTVRVGPAVRADPADPRRDVIELDTLLRFARIYSEIVVRHVVYGESVIEASHS</sequence>